<sequence>MEVTGRWMSAGAPRGLASSGQKPITEILHPLSAAEEALSPGPDVTGTVGGDKEPGLTNGTPVDTSSPASAPQLLLSRLQLDDDLEADARDPYASTETKDLFVTVDDPKKHVSTMETYITYRVSTKTSRIEFDLPEYCVRRRYQDFDWLRIKLEDSQPTHLIPPLPEKFVMKGVVDRFSEEFVETRMKALDKFLKRVADHPVLSFNPHLNAFLSAKDLNKRQGLALLTKVGESVKHVAGGYKLRARPPEFCAMGEYLDTFSQKLGTIDRIAQRIIKEQSEYLTELREYGTVYSSWAGSEEELQRPLEAVAGSITTCCGALDDLSENMSQDFLPVLREYVLYIESMKNVLRKRDQSQAEYEGRLEAAVLRRQEDRTPIPAEVEKCQDKVECFNADLKADWERWQSNKRQDFKQLLTGMADKNISHYEKVQRRESACLGWCQFYLSMTVTDFPRLLLLASSSASRLLVHRRPAVPGGVGVPHSSAPGQTD</sequence>
<keyword evidence="4" id="KW-0653">Protein transport</keyword>
<dbReference type="InParanoid" id="A0A672IXU2"/>
<evidence type="ECO:0000256" key="5">
    <source>
        <dbReference type="SAM" id="MobiDB-lite"/>
    </source>
</evidence>
<dbReference type="GO" id="GO:0034727">
    <property type="term" value="P:piecemeal microautophagy of the nucleus"/>
    <property type="evidence" value="ECO:0007669"/>
    <property type="project" value="TreeGrafter"/>
</dbReference>
<keyword evidence="8" id="KW-1185">Reference proteome</keyword>
<keyword evidence="3" id="KW-0813">Transport</keyword>
<feature type="region of interest" description="Disordered" evidence="5">
    <location>
        <begin position="1"/>
        <end position="68"/>
    </location>
</feature>
<comment type="similarity">
    <text evidence="1">Belongs to the sorting nexin family.</text>
</comment>
<dbReference type="Proteomes" id="UP000472267">
    <property type="component" value="Unassembled WGS sequence"/>
</dbReference>
<dbReference type="FunCoup" id="A0A672IXU2">
    <property type="interactions" value="334"/>
</dbReference>
<dbReference type="Gene3D" id="1.20.1270.60">
    <property type="entry name" value="Arfaptin homology (AH) domain/BAR domain"/>
    <property type="match status" value="1"/>
</dbReference>
<protein>
    <recommendedName>
        <fullName evidence="2">Sorting nexin-30</fullName>
    </recommendedName>
</protein>
<dbReference type="PANTHER" id="PTHR45949">
    <property type="entry name" value="SORTING NEXIN-4"/>
    <property type="match status" value="1"/>
</dbReference>
<dbReference type="GO" id="GO:0032456">
    <property type="term" value="P:endocytic recycling"/>
    <property type="evidence" value="ECO:0007669"/>
    <property type="project" value="TreeGrafter"/>
</dbReference>
<dbReference type="Pfam" id="PF00787">
    <property type="entry name" value="PX"/>
    <property type="match status" value="1"/>
</dbReference>
<evidence type="ECO:0000313" key="7">
    <source>
        <dbReference type="Ensembl" id="ENSSFAP00005046691.1"/>
    </source>
</evidence>
<dbReference type="SUPFAM" id="SSF103657">
    <property type="entry name" value="BAR/IMD domain-like"/>
    <property type="match status" value="1"/>
</dbReference>
<dbReference type="SMART" id="SM00312">
    <property type="entry name" value="PX"/>
    <property type="match status" value="1"/>
</dbReference>
<dbReference type="PROSITE" id="PS50195">
    <property type="entry name" value="PX"/>
    <property type="match status" value="1"/>
</dbReference>
<dbReference type="Ensembl" id="ENSSFAT00005048277.1">
    <property type="protein sequence ID" value="ENSSFAP00005046691.1"/>
    <property type="gene ID" value="ENSSFAG00005022750.1"/>
</dbReference>
<proteinExistence type="inferred from homology"/>
<dbReference type="CDD" id="cd06860">
    <property type="entry name" value="PX_SNX7_30_like"/>
    <property type="match status" value="1"/>
</dbReference>
<evidence type="ECO:0000259" key="6">
    <source>
        <dbReference type="PROSITE" id="PS50195"/>
    </source>
</evidence>
<reference evidence="7" key="1">
    <citation type="submission" date="2025-08" db="UniProtKB">
        <authorList>
            <consortium name="Ensembl"/>
        </authorList>
    </citation>
    <scope>IDENTIFICATION</scope>
</reference>
<dbReference type="InterPro" id="IPR001683">
    <property type="entry name" value="PX_dom"/>
</dbReference>
<dbReference type="GO" id="GO:0061709">
    <property type="term" value="P:reticulophagy"/>
    <property type="evidence" value="ECO:0007669"/>
    <property type="project" value="TreeGrafter"/>
</dbReference>
<dbReference type="GO" id="GO:0005769">
    <property type="term" value="C:early endosome"/>
    <property type="evidence" value="ECO:0007669"/>
    <property type="project" value="TreeGrafter"/>
</dbReference>
<dbReference type="GO" id="GO:0000407">
    <property type="term" value="C:phagophore assembly site"/>
    <property type="evidence" value="ECO:0007669"/>
    <property type="project" value="TreeGrafter"/>
</dbReference>
<dbReference type="OMA" id="WSLHRFI"/>
<dbReference type="GO" id="GO:0035091">
    <property type="term" value="F:phosphatidylinositol binding"/>
    <property type="evidence" value="ECO:0007669"/>
    <property type="project" value="InterPro"/>
</dbReference>
<dbReference type="InterPro" id="IPR036871">
    <property type="entry name" value="PX_dom_sf"/>
</dbReference>
<dbReference type="Gene3D" id="3.30.1520.10">
    <property type="entry name" value="Phox-like domain"/>
    <property type="match status" value="1"/>
</dbReference>
<accession>A0A672IXU2</accession>
<evidence type="ECO:0000313" key="8">
    <source>
        <dbReference type="Proteomes" id="UP000472267"/>
    </source>
</evidence>
<gene>
    <name evidence="7" type="primary">snx30</name>
</gene>
<feature type="domain" description="PX" evidence="6">
    <location>
        <begin position="98"/>
        <end position="219"/>
    </location>
</feature>
<dbReference type="AlphaFoldDB" id="A0A672IXU2"/>
<name>A0A672IXU2_SALFA</name>
<organism evidence="7 8">
    <name type="scientific">Salarias fasciatus</name>
    <name type="common">Jewelled blenny</name>
    <name type="synonym">Blennius fasciatus</name>
    <dbReference type="NCBI Taxonomy" id="181472"/>
    <lineage>
        <taxon>Eukaryota</taxon>
        <taxon>Metazoa</taxon>
        <taxon>Chordata</taxon>
        <taxon>Craniata</taxon>
        <taxon>Vertebrata</taxon>
        <taxon>Euteleostomi</taxon>
        <taxon>Actinopterygii</taxon>
        <taxon>Neopterygii</taxon>
        <taxon>Teleostei</taxon>
        <taxon>Neoteleostei</taxon>
        <taxon>Acanthomorphata</taxon>
        <taxon>Ovalentaria</taxon>
        <taxon>Blenniimorphae</taxon>
        <taxon>Blenniiformes</taxon>
        <taxon>Blennioidei</taxon>
        <taxon>Blenniidae</taxon>
        <taxon>Salariinae</taxon>
        <taxon>Salarias</taxon>
    </lineage>
</organism>
<evidence type="ECO:0000256" key="4">
    <source>
        <dbReference type="ARBA" id="ARBA00022927"/>
    </source>
</evidence>
<dbReference type="PANTHER" id="PTHR45949:SF1">
    <property type="entry name" value="SORTING NEXIN-30"/>
    <property type="match status" value="1"/>
</dbReference>
<dbReference type="SUPFAM" id="SSF64268">
    <property type="entry name" value="PX domain"/>
    <property type="match status" value="1"/>
</dbReference>
<evidence type="ECO:0000256" key="1">
    <source>
        <dbReference type="ARBA" id="ARBA00010883"/>
    </source>
</evidence>
<evidence type="ECO:0000256" key="3">
    <source>
        <dbReference type="ARBA" id="ARBA00022448"/>
    </source>
</evidence>
<dbReference type="InterPro" id="IPR027267">
    <property type="entry name" value="AH/BAR_dom_sf"/>
</dbReference>
<reference evidence="7" key="2">
    <citation type="submission" date="2025-09" db="UniProtKB">
        <authorList>
            <consortium name="Ensembl"/>
        </authorList>
    </citation>
    <scope>IDENTIFICATION</scope>
</reference>
<evidence type="ECO:0000256" key="2">
    <source>
        <dbReference type="ARBA" id="ARBA00015234"/>
    </source>
</evidence>
<dbReference type="GO" id="GO:0000422">
    <property type="term" value="P:autophagy of mitochondrion"/>
    <property type="evidence" value="ECO:0007669"/>
    <property type="project" value="TreeGrafter"/>
</dbReference>
<dbReference type="GO" id="GO:0015031">
    <property type="term" value="P:protein transport"/>
    <property type="evidence" value="ECO:0007669"/>
    <property type="project" value="UniProtKB-KW"/>
</dbReference>